<dbReference type="Proteomes" id="UP000193207">
    <property type="component" value="Unassembled WGS sequence"/>
</dbReference>
<dbReference type="PANTHER" id="PTHR33567">
    <property type="entry name" value="CHROMATE ION TRANSPORTER (EUROFUNG)"/>
    <property type="match status" value="1"/>
</dbReference>
<dbReference type="AlphaFoldDB" id="A0A1X6YL17"/>
<dbReference type="EMBL" id="FWFU01000001">
    <property type="protein sequence ID" value="SLN24530.1"/>
    <property type="molecule type" value="Genomic_DNA"/>
</dbReference>
<gene>
    <name evidence="8" type="primary">srpC</name>
    <name evidence="8" type="ORF">ROH8110_01030</name>
</gene>
<evidence type="ECO:0000256" key="2">
    <source>
        <dbReference type="ARBA" id="ARBA00005262"/>
    </source>
</evidence>
<proteinExistence type="inferred from homology"/>
<feature type="transmembrane region" description="Helical" evidence="7">
    <location>
        <begin position="191"/>
        <end position="211"/>
    </location>
</feature>
<evidence type="ECO:0000256" key="4">
    <source>
        <dbReference type="ARBA" id="ARBA00022692"/>
    </source>
</evidence>
<keyword evidence="3" id="KW-1003">Cell membrane</keyword>
<evidence type="ECO:0000256" key="7">
    <source>
        <dbReference type="SAM" id="Phobius"/>
    </source>
</evidence>
<evidence type="ECO:0000256" key="5">
    <source>
        <dbReference type="ARBA" id="ARBA00022989"/>
    </source>
</evidence>
<sequence>MGLGLVNLVRVFGRIGLLSFGGPAAQISLMHNELVLRHKWLEEKQFLGALSFCMLLPGPEAMQLATYAGWRLRGVRGGLIAGLLFVLPGALVILGLALGYASYGQMPVIQAVFAGIKAAVVVIVLQALLSLARRALSGWDDWCLALMAFAAMFFLSVPFPIIILGAALWGLARADASAATAATVPPARVPITQTFGTVALWGTLWAAPILLAWAMGASFLTEIALFFSQLAVVTFGGAYAVLAYMTQAVVETHGWLTTPQMIDALGLAETTPGPLILVTQFVGLLAGFAQGGIPLALLAGALTLWVTFTPCFLWIFAGAPYVEALLARPRLKGALSGISAAVTGVILNLSVWFALHVLFDTVVRTPIGPRPDLAGFLPLNAALVVLAGVFLLVLRLPMIVGLALMAAAAGGLHLLG</sequence>
<reference evidence="8 9" key="1">
    <citation type="submission" date="2017-03" db="EMBL/GenBank/DDBJ databases">
        <authorList>
            <person name="Afonso C.L."/>
            <person name="Miller P.J."/>
            <person name="Scott M.A."/>
            <person name="Spackman E."/>
            <person name="Goraichik I."/>
            <person name="Dimitrov K.M."/>
            <person name="Suarez D.L."/>
            <person name="Swayne D.E."/>
        </authorList>
    </citation>
    <scope>NUCLEOTIDE SEQUENCE [LARGE SCALE GENOMIC DNA]</scope>
    <source>
        <strain evidence="8 9">CECT 8110</strain>
    </source>
</reference>
<dbReference type="PANTHER" id="PTHR33567:SF3">
    <property type="entry name" value="CHROMATE ION TRANSPORTER (EUROFUNG)"/>
    <property type="match status" value="1"/>
</dbReference>
<protein>
    <submittedName>
        <fullName evidence="8">Putative chromate transport protein</fullName>
    </submittedName>
</protein>
<accession>A0A1X6YL17</accession>
<dbReference type="PIRSF" id="PIRSF004810">
    <property type="entry name" value="ChrA"/>
    <property type="match status" value="1"/>
</dbReference>
<dbReference type="OrthoDB" id="8969999at2"/>
<dbReference type="Pfam" id="PF02417">
    <property type="entry name" value="Chromate_transp"/>
    <property type="match status" value="2"/>
</dbReference>
<dbReference type="GO" id="GO:0015109">
    <property type="term" value="F:chromate transmembrane transporter activity"/>
    <property type="evidence" value="ECO:0007669"/>
    <property type="project" value="InterPro"/>
</dbReference>
<evidence type="ECO:0000256" key="3">
    <source>
        <dbReference type="ARBA" id="ARBA00022475"/>
    </source>
</evidence>
<feature type="transmembrane region" description="Helical" evidence="7">
    <location>
        <begin position="398"/>
        <end position="415"/>
    </location>
</feature>
<dbReference type="NCBIfam" id="TIGR00937">
    <property type="entry name" value="2A51"/>
    <property type="match status" value="1"/>
</dbReference>
<feature type="transmembrane region" description="Helical" evidence="7">
    <location>
        <begin position="295"/>
        <end position="317"/>
    </location>
</feature>
<evidence type="ECO:0000256" key="1">
    <source>
        <dbReference type="ARBA" id="ARBA00004651"/>
    </source>
</evidence>
<feature type="transmembrane region" description="Helical" evidence="7">
    <location>
        <begin position="79"/>
        <end position="103"/>
    </location>
</feature>
<evidence type="ECO:0000313" key="9">
    <source>
        <dbReference type="Proteomes" id="UP000193207"/>
    </source>
</evidence>
<comment type="similarity">
    <text evidence="2">Belongs to the chromate ion transporter (CHR) (TC 2.A.51) family.</text>
</comment>
<feature type="transmembrane region" description="Helical" evidence="7">
    <location>
        <begin position="337"/>
        <end position="359"/>
    </location>
</feature>
<feature type="transmembrane region" description="Helical" evidence="7">
    <location>
        <begin position="109"/>
        <end position="132"/>
    </location>
</feature>
<dbReference type="RefSeq" id="WP_085816606.1">
    <property type="nucleotide sequence ID" value="NZ_FWFU01000001.1"/>
</dbReference>
<evidence type="ECO:0000313" key="8">
    <source>
        <dbReference type="EMBL" id="SLN24530.1"/>
    </source>
</evidence>
<name>A0A1X6YL17_9RHOB</name>
<feature type="transmembrane region" description="Helical" evidence="7">
    <location>
        <begin position="223"/>
        <end position="245"/>
    </location>
</feature>
<organism evidence="8 9">
    <name type="scientific">Roseovarius halotolerans</name>
    <dbReference type="NCBI Taxonomy" id="505353"/>
    <lineage>
        <taxon>Bacteria</taxon>
        <taxon>Pseudomonadati</taxon>
        <taxon>Pseudomonadota</taxon>
        <taxon>Alphaproteobacteria</taxon>
        <taxon>Rhodobacterales</taxon>
        <taxon>Roseobacteraceae</taxon>
        <taxon>Roseovarius</taxon>
    </lineage>
</organism>
<comment type="subcellular location">
    <subcellularLocation>
        <location evidence="1">Cell membrane</location>
        <topology evidence="1">Multi-pass membrane protein</topology>
    </subcellularLocation>
</comment>
<feature type="transmembrane region" description="Helical" evidence="7">
    <location>
        <begin position="144"/>
        <end position="171"/>
    </location>
</feature>
<feature type="transmembrane region" description="Helical" evidence="7">
    <location>
        <begin position="371"/>
        <end position="392"/>
    </location>
</feature>
<dbReference type="InterPro" id="IPR014047">
    <property type="entry name" value="Chr_Tranpt_l_chain"/>
</dbReference>
<feature type="transmembrane region" description="Helical" evidence="7">
    <location>
        <begin position="265"/>
        <end position="288"/>
    </location>
</feature>
<evidence type="ECO:0000256" key="6">
    <source>
        <dbReference type="ARBA" id="ARBA00023136"/>
    </source>
</evidence>
<keyword evidence="5 7" id="KW-1133">Transmembrane helix</keyword>
<keyword evidence="4 7" id="KW-0812">Transmembrane</keyword>
<dbReference type="InterPro" id="IPR003370">
    <property type="entry name" value="Chromate_transpt"/>
</dbReference>
<keyword evidence="9" id="KW-1185">Reference proteome</keyword>
<keyword evidence="6 7" id="KW-0472">Membrane</keyword>
<dbReference type="GO" id="GO:0005886">
    <property type="term" value="C:plasma membrane"/>
    <property type="evidence" value="ECO:0007669"/>
    <property type="project" value="UniProtKB-SubCell"/>
</dbReference>